<feature type="region of interest" description="Disordered" evidence="1">
    <location>
        <begin position="60"/>
        <end position="124"/>
    </location>
</feature>
<dbReference type="EMBL" id="ML975276">
    <property type="protein sequence ID" value="KAF1836204.1"/>
    <property type="molecule type" value="Genomic_DNA"/>
</dbReference>
<feature type="region of interest" description="Disordered" evidence="1">
    <location>
        <begin position="141"/>
        <end position="168"/>
    </location>
</feature>
<dbReference type="AlphaFoldDB" id="A0A6A5KPB7"/>
<evidence type="ECO:0000313" key="2">
    <source>
        <dbReference type="EMBL" id="KAF1836204.1"/>
    </source>
</evidence>
<protein>
    <submittedName>
        <fullName evidence="2">Uncharacterized protein</fullName>
    </submittedName>
</protein>
<name>A0A6A5KPB7_9PLEO</name>
<dbReference type="PANTHER" id="PTHR38846">
    <property type="entry name" value="C3H1-TYPE DOMAIN-CONTAINING PROTEIN"/>
    <property type="match status" value="1"/>
</dbReference>
<reference evidence="2" key="1">
    <citation type="submission" date="2020-01" db="EMBL/GenBank/DDBJ databases">
        <authorList>
            <consortium name="DOE Joint Genome Institute"/>
            <person name="Haridas S."/>
            <person name="Albert R."/>
            <person name="Binder M."/>
            <person name="Bloem J."/>
            <person name="Labutti K."/>
            <person name="Salamov A."/>
            <person name="Andreopoulos B."/>
            <person name="Baker S.E."/>
            <person name="Barry K."/>
            <person name="Bills G."/>
            <person name="Bluhm B.H."/>
            <person name="Cannon C."/>
            <person name="Castanera R."/>
            <person name="Culley D.E."/>
            <person name="Daum C."/>
            <person name="Ezra D."/>
            <person name="Gonzalez J.B."/>
            <person name="Henrissat B."/>
            <person name="Kuo A."/>
            <person name="Liang C."/>
            <person name="Lipzen A."/>
            <person name="Lutzoni F."/>
            <person name="Magnuson J."/>
            <person name="Mondo S."/>
            <person name="Nolan M."/>
            <person name="Ohm R."/>
            <person name="Pangilinan J."/>
            <person name="Park H.-J."/>
            <person name="Ramirez L."/>
            <person name="Alfaro M."/>
            <person name="Sun H."/>
            <person name="Tritt A."/>
            <person name="Yoshinaga Y."/>
            <person name="Zwiers L.-H."/>
            <person name="Turgeon B.G."/>
            <person name="Goodwin S.B."/>
            <person name="Spatafora J.W."/>
            <person name="Crous P.W."/>
            <person name="Grigoriev I.V."/>
        </authorList>
    </citation>
    <scope>NUCLEOTIDE SEQUENCE</scope>
    <source>
        <strain evidence="2">P77</strain>
    </source>
</reference>
<sequence>MLALIKRDELLTTVLDMSATSKASAEEDVTTGLDDEMRRLSFGSDASSFSLVSRTSRADSFGSVHSLDTEQSRHSTELRDTRHSEKTFGVESGFEVSRKATRSSGLKRSRSRGSAESWDSKDSSNTLLSLDSVNSIEELSGGGVRISANDKNVESESDSDTQNPVYDPEPKATPDWYTFDGFVPSPTASFKSEFERLARHERWEGGRLKRHHMIELLKAEIFFHWDMRAQKLYHWQELCEELGIEKIPTTMTQCKKVIMSPKHLFNTDMWLLTIRAGSQVRQRQPLQLDRPQAQP</sequence>
<feature type="compositionally biased region" description="Basic residues" evidence="1">
    <location>
        <begin position="99"/>
        <end position="111"/>
    </location>
</feature>
<dbReference type="PANTHER" id="PTHR38846:SF1">
    <property type="entry name" value="C3H1-TYPE DOMAIN-CONTAINING PROTEIN"/>
    <property type="match status" value="1"/>
</dbReference>
<gene>
    <name evidence="2" type="ORF">BDW02DRAFT_567253</name>
</gene>
<dbReference type="OrthoDB" id="6105938at2759"/>
<evidence type="ECO:0000313" key="3">
    <source>
        <dbReference type="Proteomes" id="UP000800040"/>
    </source>
</evidence>
<organism evidence="2 3">
    <name type="scientific">Decorospora gaudefroyi</name>
    <dbReference type="NCBI Taxonomy" id="184978"/>
    <lineage>
        <taxon>Eukaryota</taxon>
        <taxon>Fungi</taxon>
        <taxon>Dikarya</taxon>
        <taxon>Ascomycota</taxon>
        <taxon>Pezizomycotina</taxon>
        <taxon>Dothideomycetes</taxon>
        <taxon>Pleosporomycetidae</taxon>
        <taxon>Pleosporales</taxon>
        <taxon>Pleosporineae</taxon>
        <taxon>Pleosporaceae</taxon>
        <taxon>Decorospora</taxon>
    </lineage>
</organism>
<proteinExistence type="predicted"/>
<dbReference type="Proteomes" id="UP000800040">
    <property type="component" value="Unassembled WGS sequence"/>
</dbReference>
<keyword evidence="3" id="KW-1185">Reference proteome</keyword>
<evidence type="ECO:0000256" key="1">
    <source>
        <dbReference type="SAM" id="MobiDB-lite"/>
    </source>
</evidence>
<feature type="compositionally biased region" description="Basic and acidic residues" evidence="1">
    <location>
        <begin position="67"/>
        <end position="88"/>
    </location>
</feature>
<accession>A0A6A5KPB7</accession>